<accession>A0A5B7ZR54</accession>
<feature type="region of interest" description="Disordered" evidence="1">
    <location>
        <begin position="117"/>
        <end position="151"/>
    </location>
</feature>
<dbReference type="AlphaFoldDB" id="A0A5B7ZR54"/>
<sequence>MRPAHALLLSALVGPAGCAAHAPRAAAAAPPMLLGEFVDDYGIGHRVDALQWLQRPGTRYRVVAWHPDGQYLIARNDAGNRSDPGRWTRIDWMALPGMPPYQWAFCLSAWNAPTQADAERADTARRDAPKTGCNGYPFSRMRPLPQEQRSG</sequence>
<dbReference type="RefSeq" id="WP_139716368.1">
    <property type="nucleotide sequence ID" value="NZ_CP040871.1"/>
</dbReference>
<dbReference type="KEGG" id="thes:FHQ07_08320"/>
<reference evidence="3 4" key="1">
    <citation type="submission" date="2019-06" db="EMBL/GenBank/DDBJ databases">
        <title>Thermomonas aquatica sp. nov., isolated from an industrial wastewater treatment plant.</title>
        <authorList>
            <person name="Jeon J.H."/>
            <person name="Park D.-S."/>
        </authorList>
    </citation>
    <scope>NUCLEOTIDE SEQUENCE [LARGE SCALE GENOMIC DNA]</scope>
    <source>
        <strain evidence="3 4">SY21</strain>
    </source>
</reference>
<organism evidence="3 4">
    <name type="scientific">Thermomonas aquatica</name>
    <dbReference type="NCBI Taxonomy" id="2202149"/>
    <lineage>
        <taxon>Bacteria</taxon>
        <taxon>Pseudomonadati</taxon>
        <taxon>Pseudomonadota</taxon>
        <taxon>Gammaproteobacteria</taxon>
        <taxon>Lysobacterales</taxon>
        <taxon>Lysobacteraceae</taxon>
        <taxon>Thermomonas</taxon>
    </lineage>
</organism>
<gene>
    <name evidence="3" type="ORF">FHQ07_08320</name>
</gene>
<evidence type="ECO:0000313" key="4">
    <source>
        <dbReference type="Proteomes" id="UP000308149"/>
    </source>
</evidence>
<dbReference type="Proteomes" id="UP000308149">
    <property type="component" value="Chromosome"/>
</dbReference>
<feature type="signal peptide" evidence="2">
    <location>
        <begin position="1"/>
        <end position="19"/>
    </location>
</feature>
<evidence type="ECO:0000313" key="3">
    <source>
        <dbReference type="EMBL" id="QDA57317.1"/>
    </source>
</evidence>
<keyword evidence="2" id="KW-0732">Signal</keyword>
<feature type="compositionally biased region" description="Basic and acidic residues" evidence="1">
    <location>
        <begin position="117"/>
        <end position="129"/>
    </location>
</feature>
<evidence type="ECO:0000256" key="2">
    <source>
        <dbReference type="SAM" id="SignalP"/>
    </source>
</evidence>
<protein>
    <submittedName>
        <fullName evidence="3">Uncharacterized protein</fullName>
    </submittedName>
</protein>
<evidence type="ECO:0000256" key="1">
    <source>
        <dbReference type="SAM" id="MobiDB-lite"/>
    </source>
</evidence>
<feature type="chain" id="PRO_5022727589" evidence="2">
    <location>
        <begin position="20"/>
        <end position="151"/>
    </location>
</feature>
<dbReference type="EMBL" id="CP040871">
    <property type="protein sequence ID" value="QDA57317.1"/>
    <property type="molecule type" value="Genomic_DNA"/>
</dbReference>
<proteinExistence type="predicted"/>
<name>A0A5B7ZR54_9GAMM</name>
<dbReference type="OrthoDB" id="671959at2"/>
<keyword evidence="4" id="KW-1185">Reference proteome</keyword>